<accession>A0A183EDI2</accession>
<organism evidence="7">
    <name type="scientific">Gongylonema pulchrum</name>
    <dbReference type="NCBI Taxonomy" id="637853"/>
    <lineage>
        <taxon>Eukaryota</taxon>
        <taxon>Metazoa</taxon>
        <taxon>Ecdysozoa</taxon>
        <taxon>Nematoda</taxon>
        <taxon>Chromadorea</taxon>
        <taxon>Rhabditida</taxon>
        <taxon>Spirurina</taxon>
        <taxon>Spiruromorpha</taxon>
        <taxon>Spiruroidea</taxon>
        <taxon>Gongylonematidae</taxon>
        <taxon>Gongylonema</taxon>
    </lineage>
</organism>
<dbReference type="Pfam" id="PF00561">
    <property type="entry name" value="Abhydrolase_1"/>
    <property type="match status" value="1"/>
</dbReference>
<proteinExistence type="inferred from homology"/>
<gene>
    <name evidence="5" type="ORF">GPUH_LOCUS19022</name>
</gene>
<evidence type="ECO:0000256" key="1">
    <source>
        <dbReference type="ARBA" id="ARBA00004496"/>
    </source>
</evidence>
<comment type="similarity">
    <text evidence="3">Belongs to the AB hydrolase superfamily. ABHD14 family.</text>
</comment>
<comment type="subcellular location">
    <subcellularLocation>
        <location evidence="1">Cytoplasm</location>
    </subcellularLocation>
</comment>
<dbReference type="GO" id="GO:0005737">
    <property type="term" value="C:cytoplasm"/>
    <property type="evidence" value="ECO:0007669"/>
    <property type="project" value="UniProtKB-SubCell"/>
</dbReference>
<dbReference type="Proteomes" id="UP000271098">
    <property type="component" value="Unassembled WGS sequence"/>
</dbReference>
<dbReference type="PANTHER" id="PTHR46197">
    <property type="entry name" value="PROTEIN ABHD14B-LIKE"/>
    <property type="match status" value="1"/>
</dbReference>
<evidence type="ECO:0000256" key="2">
    <source>
        <dbReference type="ARBA" id="ARBA00022490"/>
    </source>
</evidence>
<sequence length="168" mass="17985">MNGESIARLADFRSSVPEKVLWRSKNIQPTEGRFSAGIFAAAGYRCLAFDMPGCGKTGGLTVPDAEKAEVIPLIMRAFELDSVILVGHSMAGKYIVPMLGTSGIAGIVAIALSNTNELPSAVESIQTSLLVIWGERDTSLGPNAASNLSRLPKSRLVFDRFCRVSLEQ</sequence>
<dbReference type="PANTHER" id="PTHR46197:SF3">
    <property type="entry name" value="AB HYDROLASE-1 DOMAIN-CONTAINING PROTEIN"/>
    <property type="match status" value="1"/>
</dbReference>
<dbReference type="EMBL" id="UYRT01087784">
    <property type="protein sequence ID" value="VDN32986.1"/>
    <property type="molecule type" value="Genomic_DNA"/>
</dbReference>
<dbReference type="AlphaFoldDB" id="A0A183EDI2"/>
<name>A0A183EDI2_9BILA</name>
<dbReference type="InterPro" id="IPR000073">
    <property type="entry name" value="AB_hydrolase_1"/>
</dbReference>
<dbReference type="SUPFAM" id="SSF53474">
    <property type="entry name" value="alpha/beta-Hydrolases"/>
    <property type="match status" value="1"/>
</dbReference>
<dbReference type="Gene3D" id="3.40.50.1820">
    <property type="entry name" value="alpha/beta hydrolase"/>
    <property type="match status" value="1"/>
</dbReference>
<evidence type="ECO:0000313" key="7">
    <source>
        <dbReference type="WBParaSite" id="GPUH_0001904801-mRNA-1"/>
    </source>
</evidence>
<protein>
    <submittedName>
        <fullName evidence="7">AB hydrolase-1 domain-containing protein</fullName>
    </submittedName>
</protein>
<dbReference type="OrthoDB" id="284184at2759"/>
<dbReference type="InterPro" id="IPR029058">
    <property type="entry name" value="AB_hydrolase_fold"/>
</dbReference>
<reference evidence="5 6" key="2">
    <citation type="submission" date="2018-11" db="EMBL/GenBank/DDBJ databases">
        <authorList>
            <consortium name="Pathogen Informatics"/>
        </authorList>
    </citation>
    <scope>NUCLEOTIDE SEQUENCE [LARGE SCALE GENOMIC DNA]</scope>
</reference>
<evidence type="ECO:0000313" key="5">
    <source>
        <dbReference type="EMBL" id="VDN32986.1"/>
    </source>
</evidence>
<reference evidence="7" key="1">
    <citation type="submission" date="2016-06" db="UniProtKB">
        <authorList>
            <consortium name="WormBaseParasite"/>
        </authorList>
    </citation>
    <scope>IDENTIFICATION</scope>
</reference>
<feature type="domain" description="AB hydrolase-1" evidence="4">
    <location>
        <begin position="40"/>
        <end position="111"/>
    </location>
</feature>
<evidence type="ECO:0000256" key="3">
    <source>
        <dbReference type="ARBA" id="ARBA00037942"/>
    </source>
</evidence>
<evidence type="ECO:0000259" key="4">
    <source>
        <dbReference type="Pfam" id="PF00561"/>
    </source>
</evidence>
<keyword evidence="6" id="KW-1185">Reference proteome</keyword>
<dbReference type="WBParaSite" id="GPUH_0001904801-mRNA-1">
    <property type="protein sequence ID" value="GPUH_0001904801-mRNA-1"/>
    <property type="gene ID" value="GPUH_0001904801"/>
</dbReference>
<keyword evidence="2" id="KW-0963">Cytoplasm</keyword>
<evidence type="ECO:0000313" key="6">
    <source>
        <dbReference type="Proteomes" id="UP000271098"/>
    </source>
</evidence>